<dbReference type="EMBL" id="GFPF01000325">
    <property type="protein sequence ID" value="MAA11471.1"/>
    <property type="molecule type" value="Transcribed_RNA"/>
</dbReference>
<keyword evidence="1" id="KW-0732">Signal</keyword>
<evidence type="ECO:0000313" key="2">
    <source>
        <dbReference type="EMBL" id="MAA11471.1"/>
    </source>
</evidence>
<feature type="chain" id="PRO_5011990915" evidence="1">
    <location>
        <begin position="24"/>
        <end position="126"/>
    </location>
</feature>
<evidence type="ECO:0000256" key="1">
    <source>
        <dbReference type="SAM" id="SignalP"/>
    </source>
</evidence>
<dbReference type="AlphaFoldDB" id="A0A224YAP0"/>
<name>A0A224YAP0_9ACAR</name>
<proteinExistence type="predicted"/>
<reference evidence="2" key="1">
    <citation type="journal article" date="2017" name="Parasit. Vectors">
        <title>Sialotranscriptomics of Rhipicephalus zambeziensis reveals intricate expression profiles of secretory proteins and suggests tight temporal transcriptional regulation during blood-feeding.</title>
        <authorList>
            <person name="de Castro M.H."/>
            <person name="de Klerk D."/>
            <person name="Pienaar R."/>
            <person name="Rees D.J.G."/>
            <person name="Mans B.J."/>
        </authorList>
    </citation>
    <scope>NUCLEOTIDE SEQUENCE</scope>
    <source>
        <tissue evidence="2">Salivary glands</tissue>
    </source>
</reference>
<sequence length="126" mass="14370">MDTMRCMFTVLYIACGVLHHVYAFDTAQWQCHRQIFGGTVTTCTYPCVTHSTTAGQDVVFVTEQDGTPCMNGYCFSGLCEADENHHHALKRKKRSLKHYIAGFFLGRRVGLRQGSRPSIFQRFGRR</sequence>
<accession>A0A224YAP0</accession>
<protein>
    <submittedName>
        <fullName evidence="2">Basic tail secreted protein</fullName>
    </submittedName>
</protein>
<feature type="signal peptide" evidence="1">
    <location>
        <begin position="1"/>
        <end position="23"/>
    </location>
</feature>
<organism evidence="2">
    <name type="scientific">Rhipicephalus zambeziensis</name>
    <dbReference type="NCBI Taxonomy" id="60191"/>
    <lineage>
        <taxon>Eukaryota</taxon>
        <taxon>Metazoa</taxon>
        <taxon>Ecdysozoa</taxon>
        <taxon>Arthropoda</taxon>
        <taxon>Chelicerata</taxon>
        <taxon>Arachnida</taxon>
        <taxon>Acari</taxon>
        <taxon>Parasitiformes</taxon>
        <taxon>Ixodida</taxon>
        <taxon>Ixodoidea</taxon>
        <taxon>Ixodidae</taxon>
        <taxon>Rhipicephalinae</taxon>
        <taxon>Rhipicephalus</taxon>
        <taxon>Rhipicephalus</taxon>
    </lineage>
</organism>